<evidence type="ECO:0000256" key="1">
    <source>
        <dbReference type="ARBA" id="ARBA00022598"/>
    </source>
</evidence>
<dbReference type="Pfam" id="PF00501">
    <property type="entry name" value="AMP-binding"/>
    <property type="match status" value="1"/>
</dbReference>
<dbReference type="OrthoDB" id="9787658at2"/>
<dbReference type="InterPro" id="IPR045851">
    <property type="entry name" value="AMP-bd_C_sf"/>
</dbReference>
<dbReference type="PANTHER" id="PTHR43767">
    <property type="entry name" value="LONG-CHAIN-FATTY-ACID--COA LIGASE"/>
    <property type="match status" value="1"/>
</dbReference>
<evidence type="ECO:0000313" key="4">
    <source>
        <dbReference type="EMBL" id="SIS40264.1"/>
    </source>
</evidence>
<organism evidence="4 5">
    <name type="scientific">Neptunomonas antarctica</name>
    <dbReference type="NCBI Taxonomy" id="619304"/>
    <lineage>
        <taxon>Bacteria</taxon>
        <taxon>Pseudomonadati</taxon>
        <taxon>Pseudomonadota</taxon>
        <taxon>Gammaproteobacteria</taxon>
        <taxon>Oceanospirillales</taxon>
        <taxon>Oceanospirillaceae</taxon>
        <taxon>Neptunomonas</taxon>
    </lineage>
</organism>
<accession>A0A1N7IT56</accession>
<evidence type="ECO:0000259" key="3">
    <source>
        <dbReference type="Pfam" id="PF22818"/>
    </source>
</evidence>
<keyword evidence="1 4" id="KW-0436">Ligase</keyword>
<dbReference type="GO" id="GO:0016874">
    <property type="term" value="F:ligase activity"/>
    <property type="evidence" value="ECO:0007669"/>
    <property type="project" value="UniProtKB-KW"/>
</dbReference>
<reference evidence="5" key="1">
    <citation type="submission" date="2017-01" db="EMBL/GenBank/DDBJ databases">
        <authorList>
            <person name="Varghese N."/>
            <person name="Submissions S."/>
        </authorList>
    </citation>
    <scope>NUCLEOTIDE SEQUENCE [LARGE SCALE GENOMIC DNA]</scope>
    <source>
        <strain evidence="5">DSM 22306</strain>
    </source>
</reference>
<dbReference type="AlphaFoldDB" id="A0A1N7IT56"/>
<dbReference type="Gene3D" id="3.40.50.12780">
    <property type="entry name" value="N-terminal domain of ligase-like"/>
    <property type="match status" value="1"/>
</dbReference>
<dbReference type="InterPro" id="IPR042099">
    <property type="entry name" value="ANL_N_sf"/>
</dbReference>
<dbReference type="Gene3D" id="3.30.300.30">
    <property type="match status" value="1"/>
</dbReference>
<gene>
    <name evidence="4" type="ORF">SAMN05421760_10194</name>
</gene>
<dbReference type="InterPro" id="IPR050237">
    <property type="entry name" value="ATP-dep_AMP-bd_enzyme"/>
</dbReference>
<name>A0A1N7IT56_9GAMM</name>
<evidence type="ECO:0000259" key="2">
    <source>
        <dbReference type="Pfam" id="PF00501"/>
    </source>
</evidence>
<dbReference type="InterPro" id="IPR054545">
    <property type="entry name" value="ApeI-like"/>
</dbReference>
<feature type="domain" description="ApeI dehydratase-like" evidence="3">
    <location>
        <begin position="507"/>
        <end position="603"/>
    </location>
</feature>
<dbReference type="InterPro" id="IPR000873">
    <property type="entry name" value="AMP-dep_synth/lig_dom"/>
</dbReference>
<dbReference type="PANTHER" id="PTHR43767:SF8">
    <property type="entry name" value="LONG-CHAIN-FATTY-ACID--COA LIGASE"/>
    <property type="match status" value="1"/>
</dbReference>
<protein>
    <submittedName>
        <fullName evidence="4">Acyl-coenzyme A synthetase/AMP-(Fatty) acid ligase</fullName>
    </submittedName>
</protein>
<dbReference type="Gene3D" id="3.10.129.10">
    <property type="entry name" value="Hotdog Thioesterase"/>
    <property type="match status" value="1"/>
</dbReference>
<evidence type="ECO:0000313" key="5">
    <source>
        <dbReference type="Proteomes" id="UP000185999"/>
    </source>
</evidence>
<dbReference type="RefSeq" id="WP_076495917.1">
    <property type="nucleotide sequence ID" value="NZ_FTOE01000001.1"/>
</dbReference>
<dbReference type="Pfam" id="PF22818">
    <property type="entry name" value="ApeI-like"/>
    <property type="match status" value="1"/>
</dbReference>
<keyword evidence="5" id="KW-1185">Reference proteome</keyword>
<dbReference type="InterPro" id="IPR029069">
    <property type="entry name" value="HotDog_dom_sf"/>
</dbReference>
<dbReference type="EMBL" id="FTOE01000001">
    <property type="protein sequence ID" value="SIS40264.1"/>
    <property type="molecule type" value="Genomic_DNA"/>
</dbReference>
<feature type="domain" description="AMP-dependent synthetase/ligase" evidence="2">
    <location>
        <begin position="124"/>
        <end position="332"/>
    </location>
</feature>
<proteinExistence type="predicted"/>
<sequence>MKKLTPLSCWLRIPPTHTIAVTLGETIAAQALKKNVEDWMRVIHSKSGARWAVFHHDSYEFLSILLALWQLQRIACVPGDNRPGTVKRLTSHVDGFIGEFPIQSVLTANACLPASESQQLPLQQLPLQQLAQPWQPLDPDAIALEIYTSGSTGEPTPISKTLAQLEREIAILESLWPTRLSHPSDNQSPVQNSSEQNSLLQNSAVKKCSVVLGTVSHQHLYGMTFRLLWPFCSGRVFETTICEYTEDILYQAHHYSTFELISSPSHLGRINTSIDWEPLKQRCIGIVSSAAPLSREDSTNVRALLDTSVREIYGSSETGAVAWRIQTPDQKESLWQSLPQINLSSTDEGTLRVTSPYLGDVNQLTLADKVEFIQPGKFRLIGRIDRIVKVEGKRVSLAAIEQQLLKNNEVRGARALTLTRTRIETAVVIQLTESAWLQLQQYGRKPLITRLKNHLSADFETVVLPRRWRFVQQLPYNLQGKIPLQTLQSMFDKEPVKWPEISAECVTDNQATLHCYIPVTLLYFDGHFAENPILPGIVQVHWAEAYGRRLLSVTGCFLSLEVIKFKSIIPPGQQITLTLIYDQETKKLSFSYTSDKGEHSSGRLCFE</sequence>
<dbReference type="STRING" id="619304.SAMN05421760_10194"/>
<dbReference type="SUPFAM" id="SSF56801">
    <property type="entry name" value="Acetyl-CoA synthetase-like"/>
    <property type="match status" value="1"/>
</dbReference>
<dbReference type="SUPFAM" id="SSF54637">
    <property type="entry name" value="Thioesterase/thiol ester dehydrase-isomerase"/>
    <property type="match status" value="1"/>
</dbReference>
<dbReference type="Proteomes" id="UP000185999">
    <property type="component" value="Unassembled WGS sequence"/>
</dbReference>